<proteinExistence type="predicted"/>
<dbReference type="EMBL" id="JAHRIP010066752">
    <property type="protein sequence ID" value="MEQ2307005.1"/>
    <property type="molecule type" value="Genomic_DNA"/>
</dbReference>
<comment type="caution">
    <text evidence="1">The sequence shown here is derived from an EMBL/GenBank/DDBJ whole genome shotgun (WGS) entry which is preliminary data.</text>
</comment>
<gene>
    <name evidence="1" type="ORF">AMECASPLE_013850</name>
</gene>
<sequence>MYNPNSNKVELHYKDKIFNVKTDKLSFPANINSFELDVCNTFQSSWERGMFPHCVASPFIATTLNKSLLSYFAVHIVPHIFSGRKVRTAGSLVPALFYY</sequence>
<protein>
    <submittedName>
        <fullName evidence="1">Uncharacterized protein</fullName>
    </submittedName>
</protein>
<evidence type="ECO:0000313" key="2">
    <source>
        <dbReference type="Proteomes" id="UP001469553"/>
    </source>
</evidence>
<dbReference type="Proteomes" id="UP001469553">
    <property type="component" value="Unassembled WGS sequence"/>
</dbReference>
<reference evidence="1 2" key="1">
    <citation type="submission" date="2021-06" db="EMBL/GenBank/DDBJ databases">
        <authorList>
            <person name="Palmer J.M."/>
        </authorList>
    </citation>
    <scope>NUCLEOTIDE SEQUENCE [LARGE SCALE GENOMIC DNA]</scope>
    <source>
        <strain evidence="1 2">AS_MEX2019</strain>
        <tissue evidence="1">Muscle</tissue>
    </source>
</reference>
<evidence type="ECO:0000313" key="1">
    <source>
        <dbReference type="EMBL" id="MEQ2307005.1"/>
    </source>
</evidence>
<name>A0ABV0ZM18_9TELE</name>
<keyword evidence="2" id="KW-1185">Reference proteome</keyword>
<accession>A0ABV0ZM18</accession>
<organism evidence="1 2">
    <name type="scientific">Ameca splendens</name>
    <dbReference type="NCBI Taxonomy" id="208324"/>
    <lineage>
        <taxon>Eukaryota</taxon>
        <taxon>Metazoa</taxon>
        <taxon>Chordata</taxon>
        <taxon>Craniata</taxon>
        <taxon>Vertebrata</taxon>
        <taxon>Euteleostomi</taxon>
        <taxon>Actinopterygii</taxon>
        <taxon>Neopterygii</taxon>
        <taxon>Teleostei</taxon>
        <taxon>Neoteleostei</taxon>
        <taxon>Acanthomorphata</taxon>
        <taxon>Ovalentaria</taxon>
        <taxon>Atherinomorphae</taxon>
        <taxon>Cyprinodontiformes</taxon>
        <taxon>Goodeidae</taxon>
        <taxon>Ameca</taxon>
    </lineage>
</organism>